<proteinExistence type="inferred from homology"/>
<dbReference type="InterPro" id="IPR050360">
    <property type="entry name" value="MFS_Sugar_Transporters"/>
</dbReference>
<dbReference type="AlphaFoldDB" id="A0AA39D007"/>
<feature type="transmembrane region" description="Helical" evidence="9">
    <location>
        <begin position="151"/>
        <end position="175"/>
    </location>
</feature>
<feature type="transmembrane region" description="Helical" evidence="9">
    <location>
        <begin position="339"/>
        <end position="360"/>
    </location>
</feature>
<dbReference type="InterPro" id="IPR020846">
    <property type="entry name" value="MFS_dom"/>
</dbReference>
<dbReference type="InterPro" id="IPR036259">
    <property type="entry name" value="MFS_trans_sf"/>
</dbReference>
<feature type="transmembrane region" description="Helical" evidence="9">
    <location>
        <begin position="274"/>
        <end position="291"/>
    </location>
</feature>
<keyword evidence="6 9" id="KW-0472">Membrane</keyword>
<dbReference type="Gene3D" id="1.20.1250.20">
    <property type="entry name" value="MFS general substrate transporter like domains"/>
    <property type="match status" value="1"/>
</dbReference>
<evidence type="ECO:0000256" key="4">
    <source>
        <dbReference type="ARBA" id="ARBA00022692"/>
    </source>
</evidence>
<comment type="similarity">
    <text evidence="2 7">Belongs to the major facilitator superfamily. Sugar transporter (TC 2.A.1.1) family.</text>
</comment>
<evidence type="ECO:0000256" key="9">
    <source>
        <dbReference type="SAM" id="Phobius"/>
    </source>
</evidence>
<dbReference type="FunFam" id="1.20.1250.20:FF:001515">
    <property type="entry name" value="Uncharacterized protein"/>
    <property type="match status" value="1"/>
</dbReference>
<evidence type="ECO:0000313" key="11">
    <source>
        <dbReference type="EMBL" id="KAJ9641172.1"/>
    </source>
</evidence>
<dbReference type="PANTHER" id="PTHR48022">
    <property type="entry name" value="PLASTIDIC GLUCOSE TRANSPORTER 4"/>
    <property type="match status" value="1"/>
</dbReference>
<dbReference type="NCBIfam" id="TIGR00879">
    <property type="entry name" value="SP"/>
    <property type="match status" value="1"/>
</dbReference>
<protein>
    <recommendedName>
        <fullName evidence="10">Major facilitator superfamily (MFS) profile domain-containing protein</fullName>
    </recommendedName>
</protein>
<reference evidence="11" key="1">
    <citation type="submission" date="2022-10" db="EMBL/GenBank/DDBJ databases">
        <title>Culturing micro-colonial fungi from biological soil crusts in the Mojave desert and describing Neophaeococcomyces mojavensis, and introducing the new genera and species Taxawa tesnikishii.</title>
        <authorList>
            <person name="Kurbessoian T."/>
            <person name="Stajich J.E."/>
        </authorList>
    </citation>
    <scope>NUCLEOTIDE SEQUENCE</scope>
    <source>
        <strain evidence="11">TK_35</strain>
    </source>
</reference>
<evidence type="ECO:0000313" key="12">
    <source>
        <dbReference type="Proteomes" id="UP001172681"/>
    </source>
</evidence>
<feature type="transmembrane region" description="Helical" evidence="9">
    <location>
        <begin position="311"/>
        <end position="332"/>
    </location>
</feature>
<comment type="caution">
    <text evidence="11">The sequence shown here is derived from an EMBL/GenBank/DDBJ whole genome shotgun (WGS) entry which is preliminary data.</text>
</comment>
<dbReference type="InterPro" id="IPR005829">
    <property type="entry name" value="Sugar_transporter_CS"/>
</dbReference>
<dbReference type="SUPFAM" id="SSF103473">
    <property type="entry name" value="MFS general substrate transporter"/>
    <property type="match status" value="1"/>
</dbReference>
<evidence type="ECO:0000256" key="5">
    <source>
        <dbReference type="ARBA" id="ARBA00022989"/>
    </source>
</evidence>
<dbReference type="InterPro" id="IPR003663">
    <property type="entry name" value="Sugar/inositol_transpt"/>
</dbReference>
<feature type="transmembrane region" description="Helical" evidence="9">
    <location>
        <begin position="380"/>
        <end position="401"/>
    </location>
</feature>
<dbReference type="PANTHER" id="PTHR48022:SF11">
    <property type="entry name" value="MONOSACCHARIDE TRANSPORTER (HXT8), PUTATIVE (AFU_ORTHOLOGUE AFUA_2G08120)-RELATED"/>
    <property type="match status" value="1"/>
</dbReference>
<evidence type="ECO:0000256" key="2">
    <source>
        <dbReference type="ARBA" id="ARBA00010992"/>
    </source>
</evidence>
<evidence type="ECO:0000256" key="1">
    <source>
        <dbReference type="ARBA" id="ARBA00004141"/>
    </source>
</evidence>
<evidence type="ECO:0000256" key="3">
    <source>
        <dbReference type="ARBA" id="ARBA00022448"/>
    </source>
</evidence>
<gene>
    <name evidence="11" type="ORF">H2204_002850</name>
</gene>
<dbReference type="PROSITE" id="PS00216">
    <property type="entry name" value="SUGAR_TRANSPORT_1"/>
    <property type="match status" value="1"/>
</dbReference>
<evidence type="ECO:0000256" key="8">
    <source>
        <dbReference type="SAM" id="MobiDB-lite"/>
    </source>
</evidence>
<dbReference type="Proteomes" id="UP001172681">
    <property type="component" value="Unassembled WGS sequence"/>
</dbReference>
<feature type="region of interest" description="Disordered" evidence="8">
    <location>
        <begin position="504"/>
        <end position="523"/>
    </location>
</feature>
<keyword evidence="5 9" id="KW-1133">Transmembrane helix</keyword>
<evidence type="ECO:0000256" key="7">
    <source>
        <dbReference type="RuleBase" id="RU003346"/>
    </source>
</evidence>
<keyword evidence="3 7" id="KW-0813">Transport</keyword>
<evidence type="ECO:0000256" key="6">
    <source>
        <dbReference type="ARBA" id="ARBA00023136"/>
    </source>
</evidence>
<organism evidence="11 12">
    <name type="scientific">Knufia peltigerae</name>
    <dbReference type="NCBI Taxonomy" id="1002370"/>
    <lineage>
        <taxon>Eukaryota</taxon>
        <taxon>Fungi</taxon>
        <taxon>Dikarya</taxon>
        <taxon>Ascomycota</taxon>
        <taxon>Pezizomycotina</taxon>
        <taxon>Eurotiomycetes</taxon>
        <taxon>Chaetothyriomycetidae</taxon>
        <taxon>Chaetothyriales</taxon>
        <taxon>Trichomeriaceae</taxon>
        <taxon>Knufia</taxon>
    </lineage>
</organism>
<dbReference type="GO" id="GO:0016020">
    <property type="term" value="C:membrane"/>
    <property type="evidence" value="ECO:0007669"/>
    <property type="project" value="UniProtKB-SubCell"/>
</dbReference>
<dbReference type="InterPro" id="IPR005828">
    <property type="entry name" value="MFS_sugar_transport-like"/>
</dbReference>
<feature type="transmembrane region" description="Helical" evidence="9">
    <location>
        <begin position="443"/>
        <end position="462"/>
    </location>
</feature>
<feature type="transmembrane region" description="Helical" evidence="9">
    <location>
        <begin position="118"/>
        <end position="139"/>
    </location>
</feature>
<dbReference type="GO" id="GO:0005351">
    <property type="term" value="F:carbohydrate:proton symporter activity"/>
    <property type="evidence" value="ECO:0007669"/>
    <property type="project" value="TreeGrafter"/>
</dbReference>
<feature type="domain" description="Major facilitator superfamily (MFS) profile" evidence="10">
    <location>
        <begin position="16"/>
        <end position="466"/>
    </location>
</feature>
<feature type="transmembrane region" description="Helical" evidence="9">
    <location>
        <begin position="63"/>
        <end position="86"/>
    </location>
</feature>
<name>A0AA39D007_9EURO</name>
<keyword evidence="12" id="KW-1185">Reference proteome</keyword>
<sequence length="534" mass="58857">MEIKARDQWNWRHFFICFAVAMSMLGFSYPASIIGTTLAQPSFYVYMKLLNSEGLVTSKTNSLIGAMSGVFQAGGVFGIFSTTYVMERWGRKAGMIFCAVTGLLGGIFVCAAQNVGMFIAFKFLAGFSSWSYVAITPVYTAELAPPALRGLFVGMDGLGIALGYALATYMGLAFYHSDSSSSQWRGPYGLSLIFTALPFFTMPFVPESPRWLLLVNRADDAKKVVTKLHKLDRHEEHHFAMVEFYQMQRQIEYDRTLNPSYWQMFKRPSYRKRVIMTTAYSILGQSTAVLVINNYGPMLYSSLGFDTERQLVLQCGWITCGIAGNLTGALIMDKIGRKPLMIFGIAGCLVCLILEAALVATYATPVPAVPNKAALRAAVAAFYIFIYIYGCGVDVAGIVFFGEIYPNHLRAKGLAITMSGLCLSSLVYLQVAPTAFSTIGWKYYLVFISVCAVGLVWISWVLPETKGVPLEEVAAIFGDQDEVMVFSNDVQLGENEEELVVKEHHHGSRDATATATGEKGEVTPEHRETVVLSV</sequence>
<accession>A0AA39D007</accession>
<feature type="transmembrane region" description="Helical" evidence="9">
    <location>
        <begin position="413"/>
        <end position="431"/>
    </location>
</feature>
<evidence type="ECO:0000259" key="10">
    <source>
        <dbReference type="PROSITE" id="PS50850"/>
    </source>
</evidence>
<dbReference type="Pfam" id="PF00083">
    <property type="entry name" value="Sugar_tr"/>
    <property type="match status" value="1"/>
</dbReference>
<dbReference type="PROSITE" id="PS50850">
    <property type="entry name" value="MFS"/>
    <property type="match status" value="1"/>
</dbReference>
<dbReference type="EMBL" id="JAPDRN010000012">
    <property type="protein sequence ID" value="KAJ9641172.1"/>
    <property type="molecule type" value="Genomic_DNA"/>
</dbReference>
<comment type="subcellular location">
    <subcellularLocation>
        <location evidence="1">Membrane</location>
        <topology evidence="1">Multi-pass membrane protein</topology>
    </subcellularLocation>
</comment>
<keyword evidence="4 9" id="KW-0812">Transmembrane</keyword>
<feature type="transmembrane region" description="Helical" evidence="9">
    <location>
        <begin position="93"/>
        <end position="112"/>
    </location>
</feature>
<feature type="transmembrane region" description="Helical" evidence="9">
    <location>
        <begin position="187"/>
        <end position="205"/>
    </location>
</feature>